<accession>A0A6A0AL04</accession>
<comment type="caution">
    <text evidence="1">The sequence shown here is derived from an EMBL/GenBank/DDBJ whole genome shotgun (WGS) entry which is preliminary data.</text>
</comment>
<keyword evidence="2" id="KW-1185">Reference proteome</keyword>
<gene>
    <name evidence="1" type="ORF">HaLaN_32268</name>
</gene>
<reference evidence="1 2" key="1">
    <citation type="submission" date="2020-02" db="EMBL/GenBank/DDBJ databases">
        <title>Draft genome sequence of Haematococcus lacustris strain NIES-144.</title>
        <authorList>
            <person name="Morimoto D."/>
            <person name="Nakagawa S."/>
            <person name="Yoshida T."/>
            <person name="Sawayama S."/>
        </authorList>
    </citation>
    <scope>NUCLEOTIDE SEQUENCE [LARGE SCALE GENOMIC DNA]</scope>
    <source>
        <strain evidence="1 2">NIES-144</strain>
    </source>
</reference>
<organism evidence="1 2">
    <name type="scientific">Haematococcus lacustris</name>
    <name type="common">Green alga</name>
    <name type="synonym">Haematococcus pluvialis</name>
    <dbReference type="NCBI Taxonomy" id="44745"/>
    <lineage>
        <taxon>Eukaryota</taxon>
        <taxon>Viridiplantae</taxon>
        <taxon>Chlorophyta</taxon>
        <taxon>core chlorophytes</taxon>
        <taxon>Chlorophyceae</taxon>
        <taxon>CS clade</taxon>
        <taxon>Chlamydomonadales</taxon>
        <taxon>Haematococcaceae</taxon>
        <taxon>Haematococcus</taxon>
    </lineage>
</organism>
<dbReference type="Proteomes" id="UP000485058">
    <property type="component" value="Unassembled WGS sequence"/>
</dbReference>
<dbReference type="AlphaFoldDB" id="A0A6A0AL04"/>
<dbReference type="EMBL" id="BLLF01007467">
    <property type="protein sequence ID" value="GFH32963.1"/>
    <property type="molecule type" value="Genomic_DNA"/>
</dbReference>
<evidence type="ECO:0000313" key="2">
    <source>
        <dbReference type="Proteomes" id="UP000485058"/>
    </source>
</evidence>
<evidence type="ECO:0000313" key="1">
    <source>
        <dbReference type="EMBL" id="GFH32963.1"/>
    </source>
</evidence>
<name>A0A6A0AL04_HAELA</name>
<proteinExistence type="predicted"/>
<protein>
    <submittedName>
        <fullName evidence="1">Uncharacterized protein</fullName>
    </submittedName>
</protein>
<sequence>MDVDVSVVTTYTPAAVDLPEVYAGLSNASVIVYRNNASSSVLEEGSDPGSSALGGGTPALLGIVHPAGIRDCKQSPSIINHSASTTAGLLLLLTDCTAHPRLVMGIGRLQLIADQRLLVTAVAIANRLPNRHIHSH</sequence>